<evidence type="ECO:0000256" key="3">
    <source>
        <dbReference type="ARBA" id="ARBA00038502"/>
    </source>
</evidence>
<dbReference type="PANTHER" id="PTHR43792:SF8">
    <property type="entry name" value="[RIBOSOMAL PROTEIN US5]-ALANINE N-ACETYLTRANSFERASE"/>
    <property type="match status" value="1"/>
</dbReference>
<evidence type="ECO:0000256" key="1">
    <source>
        <dbReference type="ARBA" id="ARBA00022679"/>
    </source>
</evidence>
<dbReference type="InterPro" id="IPR000182">
    <property type="entry name" value="GNAT_dom"/>
</dbReference>
<keyword evidence="1 5" id="KW-0808">Transferase</keyword>
<sequence length="185" mass="20173">MPETTPPTTALPDGVALRMLRHDDGPALAAAYARNRAHLEPWEPVRPAEFYEAERQTQLAATELSSHEAGRSVPLVLERDSAIVGRANLSDIVRGAFCNTHLGYWVDGELAGRGVMTAAVAAACAHARDDLGLHRVQAATLLHNGASQKVLARTGFDRIGTAPRYLRIAGRWQDHALFQRILHDD</sequence>
<dbReference type="GO" id="GO:0008999">
    <property type="term" value="F:protein-N-terminal-alanine acetyltransferase activity"/>
    <property type="evidence" value="ECO:0007669"/>
    <property type="project" value="TreeGrafter"/>
</dbReference>
<dbReference type="PANTHER" id="PTHR43792">
    <property type="entry name" value="GNAT FAMILY, PUTATIVE (AFU_ORTHOLOGUE AFUA_3G00765)-RELATED-RELATED"/>
    <property type="match status" value="1"/>
</dbReference>
<evidence type="ECO:0000256" key="2">
    <source>
        <dbReference type="ARBA" id="ARBA00023315"/>
    </source>
</evidence>
<name>A0A1T5IT86_9MICO</name>
<dbReference type="Pfam" id="PF13302">
    <property type="entry name" value="Acetyltransf_3"/>
    <property type="match status" value="1"/>
</dbReference>
<feature type="domain" description="N-acetyltransferase" evidence="4">
    <location>
        <begin position="29"/>
        <end position="177"/>
    </location>
</feature>
<accession>A0A1T5IT86</accession>
<dbReference type="Proteomes" id="UP000189777">
    <property type="component" value="Unassembled WGS sequence"/>
</dbReference>
<gene>
    <name evidence="5" type="ORF">SAMN04324258_0882</name>
</gene>
<keyword evidence="2" id="KW-0012">Acyltransferase</keyword>
<dbReference type="STRING" id="526729.SAMN04324258_0882"/>
<reference evidence="5 6" key="1">
    <citation type="submission" date="2017-02" db="EMBL/GenBank/DDBJ databases">
        <authorList>
            <person name="Peterson S.W."/>
        </authorList>
    </citation>
    <scope>NUCLEOTIDE SEQUENCE [LARGE SCALE GENOMIC DNA]</scope>
    <source>
        <strain evidence="5 6">DSM 21481</strain>
    </source>
</reference>
<dbReference type="InterPro" id="IPR016181">
    <property type="entry name" value="Acyl_CoA_acyltransferase"/>
</dbReference>
<dbReference type="Gene3D" id="3.40.630.30">
    <property type="match status" value="1"/>
</dbReference>
<comment type="similarity">
    <text evidence="3">Belongs to the acetyltransferase family. RimJ subfamily.</text>
</comment>
<proteinExistence type="inferred from homology"/>
<dbReference type="GO" id="GO:0005737">
    <property type="term" value="C:cytoplasm"/>
    <property type="evidence" value="ECO:0007669"/>
    <property type="project" value="TreeGrafter"/>
</dbReference>
<protein>
    <submittedName>
        <fullName evidence="5">Ribosomal-protein-alanine N-acetyltransferase</fullName>
    </submittedName>
</protein>
<evidence type="ECO:0000313" key="6">
    <source>
        <dbReference type="Proteomes" id="UP000189777"/>
    </source>
</evidence>
<dbReference type="AlphaFoldDB" id="A0A1T5IT86"/>
<dbReference type="InterPro" id="IPR051531">
    <property type="entry name" value="N-acetyltransferase"/>
</dbReference>
<evidence type="ECO:0000259" key="4">
    <source>
        <dbReference type="PROSITE" id="PS51186"/>
    </source>
</evidence>
<organism evidence="5 6">
    <name type="scientific">Krasilnikoviella flava</name>
    <dbReference type="NCBI Taxonomy" id="526729"/>
    <lineage>
        <taxon>Bacteria</taxon>
        <taxon>Bacillati</taxon>
        <taxon>Actinomycetota</taxon>
        <taxon>Actinomycetes</taxon>
        <taxon>Micrococcales</taxon>
        <taxon>Promicromonosporaceae</taxon>
        <taxon>Krasilnikoviella</taxon>
    </lineage>
</organism>
<dbReference type="EMBL" id="FUZQ01000001">
    <property type="protein sequence ID" value="SKC42153.1"/>
    <property type="molecule type" value="Genomic_DNA"/>
</dbReference>
<dbReference type="SUPFAM" id="SSF55729">
    <property type="entry name" value="Acyl-CoA N-acyltransferases (Nat)"/>
    <property type="match status" value="1"/>
</dbReference>
<dbReference type="PROSITE" id="PS51186">
    <property type="entry name" value="GNAT"/>
    <property type="match status" value="1"/>
</dbReference>
<keyword evidence="6" id="KW-1185">Reference proteome</keyword>
<evidence type="ECO:0000313" key="5">
    <source>
        <dbReference type="EMBL" id="SKC42153.1"/>
    </source>
</evidence>